<dbReference type="Gene3D" id="3.40.190.290">
    <property type="match status" value="1"/>
</dbReference>
<feature type="domain" description="HTH lysR-type" evidence="8">
    <location>
        <begin position="14"/>
        <end position="71"/>
    </location>
</feature>
<dbReference type="Proteomes" id="UP000186228">
    <property type="component" value="Unassembled WGS sequence"/>
</dbReference>
<evidence type="ECO:0000256" key="5">
    <source>
        <dbReference type="ARBA" id="ARBA00054626"/>
    </source>
</evidence>
<dbReference type="GO" id="GO:0003700">
    <property type="term" value="F:DNA-binding transcription factor activity"/>
    <property type="evidence" value="ECO:0007669"/>
    <property type="project" value="InterPro"/>
</dbReference>
<evidence type="ECO:0000256" key="7">
    <source>
        <dbReference type="ARBA" id="ARBA00083243"/>
    </source>
</evidence>
<evidence type="ECO:0000313" key="9">
    <source>
        <dbReference type="EMBL" id="SCB18922.1"/>
    </source>
</evidence>
<dbReference type="EMBL" id="FMAC01000003">
    <property type="protein sequence ID" value="SCB18922.1"/>
    <property type="molecule type" value="Genomic_DNA"/>
</dbReference>
<evidence type="ECO:0000256" key="1">
    <source>
        <dbReference type="ARBA" id="ARBA00009437"/>
    </source>
</evidence>
<comment type="similarity">
    <text evidence="1">Belongs to the LysR transcriptional regulatory family.</text>
</comment>
<dbReference type="PROSITE" id="PS50931">
    <property type="entry name" value="HTH_LYSR"/>
    <property type="match status" value="1"/>
</dbReference>
<comment type="function">
    <text evidence="5">Transcriptional regulator of the ttuABCDE tartrate utilization operon.</text>
</comment>
<evidence type="ECO:0000259" key="8">
    <source>
        <dbReference type="PROSITE" id="PS50931"/>
    </source>
</evidence>
<keyword evidence="2" id="KW-0805">Transcription regulation</keyword>
<evidence type="ECO:0000256" key="4">
    <source>
        <dbReference type="ARBA" id="ARBA00023163"/>
    </source>
</evidence>
<sequence>MESIFHSCKNHDMTDLNDIAIFVKVAQFESFSRAAHALGMPVSTVSRRVTALEEQLGVTLLQRTTRKLNLTAQGRAYFNQCSEPLSHLHDAERVLVDTQRKPEGLLRISAPVVLSQEPFYDFISDFLKTYPLIRIDLFITNTFLDLIAENVDLAIRFGELRDSTIIAQRIGKSVRYVVATPDYLRGRPIPAKPEDLSEHQCILMNSRNNEAEWHLVSGRKSAKVQVSGPISSRDFQSVSAFTYKGHGIGLLSSNYCDERIERGELVRLLPEWTSPEIFLHAVYQTRRFIPLKLQVFLDALKAWKSPLWIPLR</sequence>
<gene>
    <name evidence="9" type="ORF">GA0061100_103207</name>
</gene>
<dbReference type="PANTHER" id="PTHR30537">
    <property type="entry name" value="HTH-TYPE TRANSCRIPTIONAL REGULATOR"/>
    <property type="match status" value="1"/>
</dbReference>
<dbReference type="GO" id="GO:0006351">
    <property type="term" value="P:DNA-templated transcription"/>
    <property type="evidence" value="ECO:0007669"/>
    <property type="project" value="TreeGrafter"/>
</dbReference>
<dbReference type="InterPro" id="IPR036390">
    <property type="entry name" value="WH_DNA-bd_sf"/>
</dbReference>
<dbReference type="CDD" id="cd08422">
    <property type="entry name" value="PBP2_CrgA_like"/>
    <property type="match status" value="1"/>
</dbReference>
<dbReference type="SUPFAM" id="SSF53850">
    <property type="entry name" value="Periplasmic binding protein-like II"/>
    <property type="match status" value="1"/>
</dbReference>
<dbReference type="Pfam" id="PF03466">
    <property type="entry name" value="LysR_substrate"/>
    <property type="match status" value="1"/>
</dbReference>
<dbReference type="Gene3D" id="1.10.10.10">
    <property type="entry name" value="Winged helix-like DNA-binding domain superfamily/Winged helix DNA-binding domain"/>
    <property type="match status" value="1"/>
</dbReference>
<reference evidence="10" key="1">
    <citation type="submission" date="2016-08" db="EMBL/GenBank/DDBJ databases">
        <authorList>
            <person name="Varghese N."/>
            <person name="Submissions Spin"/>
        </authorList>
    </citation>
    <scope>NUCLEOTIDE SEQUENCE [LARGE SCALE GENOMIC DNA]</scope>
    <source>
        <strain evidence="10">CCBAU 57015</strain>
    </source>
</reference>
<evidence type="ECO:0000313" key="10">
    <source>
        <dbReference type="Proteomes" id="UP000186228"/>
    </source>
</evidence>
<dbReference type="STRING" id="52131.GA0061100_103207"/>
<dbReference type="GO" id="GO:0043565">
    <property type="term" value="F:sequence-specific DNA binding"/>
    <property type="evidence" value="ECO:0007669"/>
    <property type="project" value="TreeGrafter"/>
</dbReference>
<keyword evidence="3 9" id="KW-0238">DNA-binding</keyword>
<accession>A0A1C3UTX5</accession>
<keyword evidence="10" id="KW-1185">Reference proteome</keyword>
<dbReference type="Pfam" id="PF00126">
    <property type="entry name" value="HTH_1"/>
    <property type="match status" value="1"/>
</dbReference>
<keyword evidence="4" id="KW-0804">Transcription</keyword>
<dbReference type="InterPro" id="IPR005119">
    <property type="entry name" value="LysR_subst-bd"/>
</dbReference>
<evidence type="ECO:0000256" key="2">
    <source>
        <dbReference type="ARBA" id="ARBA00023015"/>
    </source>
</evidence>
<dbReference type="InterPro" id="IPR000847">
    <property type="entry name" value="LysR_HTH_N"/>
</dbReference>
<proteinExistence type="inferred from homology"/>
<dbReference type="PANTHER" id="PTHR30537:SF68">
    <property type="entry name" value="TRANSCRIPTIONAL REGULATOR-RELATED"/>
    <property type="match status" value="1"/>
</dbReference>
<evidence type="ECO:0000256" key="3">
    <source>
        <dbReference type="ARBA" id="ARBA00023125"/>
    </source>
</evidence>
<dbReference type="InterPro" id="IPR036388">
    <property type="entry name" value="WH-like_DNA-bd_sf"/>
</dbReference>
<organism evidence="9 10">
    <name type="scientific">Rhizobium hainanense</name>
    <dbReference type="NCBI Taxonomy" id="52131"/>
    <lineage>
        <taxon>Bacteria</taxon>
        <taxon>Pseudomonadati</taxon>
        <taxon>Pseudomonadota</taxon>
        <taxon>Alphaproteobacteria</taxon>
        <taxon>Hyphomicrobiales</taxon>
        <taxon>Rhizobiaceae</taxon>
        <taxon>Rhizobium/Agrobacterium group</taxon>
        <taxon>Rhizobium</taxon>
    </lineage>
</organism>
<dbReference type="FunFam" id="1.10.10.10:FF:000001">
    <property type="entry name" value="LysR family transcriptional regulator"/>
    <property type="match status" value="1"/>
</dbReference>
<dbReference type="SUPFAM" id="SSF46785">
    <property type="entry name" value="Winged helix' DNA-binding domain"/>
    <property type="match status" value="1"/>
</dbReference>
<evidence type="ECO:0000256" key="6">
    <source>
        <dbReference type="ARBA" id="ARBA00067332"/>
    </source>
</evidence>
<dbReference type="AlphaFoldDB" id="A0A1C3UTX5"/>
<dbReference type="InterPro" id="IPR058163">
    <property type="entry name" value="LysR-type_TF_proteobact-type"/>
</dbReference>
<name>A0A1C3UTX5_9HYPH</name>
<protein>
    <recommendedName>
        <fullName evidence="6">HTH-type transcriptional regulator TtuA</fullName>
    </recommendedName>
    <alternativeName>
        <fullName evidence="7">Tartrate utilization transcriptional regulator</fullName>
    </alternativeName>
</protein>